<organism evidence="2 3">
    <name type="scientific">Roseivivax halotolerans</name>
    <dbReference type="NCBI Taxonomy" id="93684"/>
    <lineage>
        <taxon>Bacteria</taxon>
        <taxon>Pseudomonadati</taxon>
        <taxon>Pseudomonadota</taxon>
        <taxon>Alphaproteobacteria</taxon>
        <taxon>Rhodobacterales</taxon>
        <taxon>Roseobacteraceae</taxon>
        <taxon>Roseivivax</taxon>
    </lineage>
</organism>
<evidence type="ECO:0000313" key="2">
    <source>
        <dbReference type="EMBL" id="SFQ52935.1"/>
    </source>
</evidence>
<dbReference type="AlphaFoldDB" id="A0A1I5Z986"/>
<protein>
    <recommendedName>
        <fullName evidence="4">AAA+ family ATPase</fullName>
    </recommendedName>
</protein>
<evidence type="ECO:0000313" key="3">
    <source>
        <dbReference type="Proteomes" id="UP000243106"/>
    </source>
</evidence>
<dbReference type="Proteomes" id="UP000243106">
    <property type="component" value="Unassembled WGS sequence"/>
</dbReference>
<name>A0A1I5Z986_9RHOB</name>
<reference evidence="3" key="1">
    <citation type="submission" date="2016-10" db="EMBL/GenBank/DDBJ databases">
        <authorList>
            <person name="Varghese N."/>
            <person name="Submissions S."/>
        </authorList>
    </citation>
    <scope>NUCLEOTIDE SEQUENCE [LARGE SCALE GENOMIC DNA]</scope>
    <source>
        <strain evidence="3">JCM 10271</strain>
    </source>
</reference>
<proteinExistence type="predicted"/>
<keyword evidence="1" id="KW-0732">Signal</keyword>
<dbReference type="RefSeq" id="WP_093012738.1">
    <property type="nucleotide sequence ID" value="NZ_FOXV01000008.1"/>
</dbReference>
<accession>A0A1I5Z986</accession>
<dbReference type="EMBL" id="FOXV01000008">
    <property type="protein sequence ID" value="SFQ52935.1"/>
    <property type="molecule type" value="Genomic_DNA"/>
</dbReference>
<evidence type="ECO:0008006" key="4">
    <source>
        <dbReference type="Google" id="ProtNLM"/>
    </source>
</evidence>
<keyword evidence="3" id="KW-1185">Reference proteome</keyword>
<evidence type="ECO:0000256" key="1">
    <source>
        <dbReference type="SAM" id="SignalP"/>
    </source>
</evidence>
<feature type="chain" id="PRO_5017439447" description="AAA+ family ATPase" evidence="1">
    <location>
        <begin position="21"/>
        <end position="124"/>
    </location>
</feature>
<sequence>MKQFIAAITALCLTSAPLAAQEAEEGEGFSLMERGMQLFFDGLMQEAEPAFDELRRIMEGIEPALSDFVAEMGPALREVLEEVEDWSNYHPPEILENGDIIIRRKTPEELDAMPEADPGESIEL</sequence>
<dbReference type="STRING" id="93684.SAMN05421853_108134"/>
<gene>
    <name evidence="2" type="ORF">SAMN05421853_108134</name>
</gene>
<feature type="signal peptide" evidence="1">
    <location>
        <begin position="1"/>
        <end position="20"/>
    </location>
</feature>